<accession>A0A9X1XIC8</accession>
<dbReference type="Gene3D" id="1.10.3360.10">
    <property type="entry name" value="VPA0735-like domain"/>
    <property type="match status" value="1"/>
</dbReference>
<organism evidence="4 5">
    <name type="scientific">Vibrio amylolyticus</name>
    <dbReference type="NCBI Taxonomy" id="2847292"/>
    <lineage>
        <taxon>Bacteria</taxon>
        <taxon>Pseudomonadati</taxon>
        <taxon>Pseudomonadota</taxon>
        <taxon>Gammaproteobacteria</taxon>
        <taxon>Vibrionales</taxon>
        <taxon>Vibrionaceae</taxon>
        <taxon>Vibrio</taxon>
    </lineage>
</organism>
<dbReference type="PANTHER" id="PTHR36509">
    <property type="entry name" value="BLL3101 PROTEIN"/>
    <property type="match status" value="1"/>
</dbReference>
<dbReference type="RefSeq" id="WP_248008588.1">
    <property type="nucleotide sequence ID" value="NZ_JAJHVV010000005.1"/>
</dbReference>
<dbReference type="PANTHER" id="PTHR36509:SF3">
    <property type="entry name" value="SIGNAL PEPTIDE PROTEIN"/>
    <property type="match status" value="1"/>
</dbReference>
<dbReference type="AlphaFoldDB" id="A0A9X1XIC8"/>
<dbReference type="InterPro" id="IPR010679">
    <property type="entry name" value="DUF1254"/>
</dbReference>
<evidence type="ECO:0000256" key="1">
    <source>
        <dbReference type="SAM" id="SignalP"/>
    </source>
</evidence>
<comment type="caution">
    <text evidence="4">The sequence shown here is derived from an EMBL/GenBank/DDBJ whole genome shotgun (WGS) entry which is preliminary data.</text>
</comment>
<evidence type="ECO:0000259" key="2">
    <source>
        <dbReference type="Pfam" id="PF06742"/>
    </source>
</evidence>
<gene>
    <name evidence="4" type="ORF">KP803_09490</name>
</gene>
<evidence type="ECO:0000313" key="4">
    <source>
        <dbReference type="EMBL" id="MCK6263504.1"/>
    </source>
</evidence>
<dbReference type="Proteomes" id="UP001139559">
    <property type="component" value="Unassembled WGS sequence"/>
</dbReference>
<reference evidence="4" key="1">
    <citation type="submission" date="2021-11" db="EMBL/GenBank/DDBJ databases">
        <title>Vibrio ZSDE26 sp. nov. and Vibrio ZSDZ34 sp. nov., isolated from coastal seawater in Qingdao.</title>
        <authorList>
            <person name="Zhang P."/>
        </authorList>
    </citation>
    <scope>NUCLEOTIDE SEQUENCE</scope>
    <source>
        <strain evidence="4">ZSDE26</strain>
    </source>
</reference>
<dbReference type="Gene3D" id="2.60.40.1610">
    <property type="entry name" value="Domain of unknown function DUF1254"/>
    <property type="match status" value="1"/>
</dbReference>
<keyword evidence="1" id="KW-0732">Signal</keyword>
<name>A0A9X1XIC8_9VIBR</name>
<feature type="domain" description="DUF1254" evidence="3">
    <location>
        <begin position="88"/>
        <end position="208"/>
    </location>
</feature>
<dbReference type="SUPFAM" id="SSF160935">
    <property type="entry name" value="VPA0735-like"/>
    <property type="match status" value="1"/>
</dbReference>
<proteinExistence type="predicted"/>
<dbReference type="InterPro" id="IPR010621">
    <property type="entry name" value="DUF1214"/>
</dbReference>
<feature type="chain" id="PRO_5040778739" evidence="1">
    <location>
        <begin position="25"/>
        <end position="484"/>
    </location>
</feature>
<dbReference type="Pfam" id="PF06863">
    <property type="entry name" value="DUF1254"/>
    <property type="match status" value="1"/>
</dbReference>
<keyword evidence="5" id="KW-1185">Reference proteome</keyword>
<protein>
    <submittedName>
        <fullName evidence="4">DUF1254 domain-containing protein</fullName>
    </submittedName>
</protein>
<dbReference type="InterPro" id="IPR037050">
    <property type="entry name" value="DUF1254_sf"/>
</dbReference>
<feature type="domain" description="DUF1214" evidence="2">
    <location>
        <begin position="361"/>
        <end position="465"/>
    </location>
</feature>
<dbReference type="InterPro" id="IPR037049">
    <property type="entry name" value="DUF1214_C_sf"/>
</dbReference>
<sequence>MKKTALTLALCIATSATSLTLAHAEPTVSTQTKAASFSEQRFERRALEAGTWFIPQVLYETLASETINKFGGDRNSTVYFFERPVTWHTQMMTGNNNTPYVHTYHSIEDGPVVLEIPAATQDNAFFGTLLDSWHKPLIDVGPDGADKGKGGKYLIVQPGYTGDTTGYIVVEQETFQGYTTIRSMTKTTSEGDMKGHVDYVKQGVKIYPLGAKNTTTTFKEMDNVVVDTHLQWQDHFSTSFWERAHRALQNEVVKKDEKAMYGMLRHLGLEKGEKFAPTPKQQVMLNEALVKLHAEMKDSFTHYAPRLWGEQSQWTIPVNREMMLTDATYTSDNWHDYAGRGTTFAYYIAPPKSLAESRSTTYIKGILDADGNPMYGDYDYTIHVPSNVPAERFWSFLTYSMETGSFIYEADRLGWASNEPEMTFNSDGSADIYWSSECDSRNYANCMPITKGEQFFTLFRLYGPQADFFNGNFVLSDIQKVEHN</sequence>
<dbReference type="EMBL" id="JAJHVV010000005">
    <property type="protein sequence ID" value="MCK6263504.1"/>
    <property type="molecule type" value="Genomic_DNA"/>
</dbReference>
<dbReference type="Gene3D" id="2.60.120.600">
    <property type="entry name" value="Domain of unknown function DUF1214, C-terminal domain"/>
    <property type="match status" value="1"/>
</dbReference>
<evidence type="ECO:0000259" key="3">
    <source>
        <dbReference type="Pfam" id="PF06863"/>
    </source>
</evidence>
<dbReference type="Pfam" id="PF06742">
    <property type="entry name" value="DUF1214"/>
    <property type="match status" value="1"/>
</dbReference>
<feature type="signal peptide" evidence="1">
    <location>
        <begin position="1"/>
        <end position="24"/>
    </location>
</feature>
<evidence type="ECO:0000313" key="5">
    <source>
        <dbReference type="Proteomes" id="UP001139559"/>
    </source>
</evidence>